<dbReference type="AlphaFoldDB" id="A0A654G5K1"/>
<dbReference type="Proteomes" id="UP000426265">
    <property type="component" value="Unassembled WGS sequence"/>
</dbReference>
<gene>
    <name evidence="1" type="ORF">AN1_LOCUS23825</name>
</gene>
<protein>
    <submittedName>
        <fullName evidence="1">Uncharacterized protein</fullName>
    </submittedName>
</protein>
<sequence>MALKKRSKTQSSPTRGRLHKVELWSRFGEWGSGEDEHRQTIAAEKGSGGGSLEDVKNVNRARVLPLAKLSSVTPSSRLEREFRRSTARVAWTGKRAVVGDQWLGIKGFAGLGADLEFPQL</sequence>
<organism evidence="1 2">
    <name type="scientific">Arabidopsis thaliana</name>
    <name type="common">Mouse-ear cress</name>
    <dbReference type="NCBI Taxonomy" id="3702"/>
    <lineage>
        <taxon>Eukaryota</taxon>
        <taxon>Viridiplantae</taxon>
        <taxon>Streptophyta</taxon>
        <taxon>Embryophyta</taxon>
        <taxon>Tracheophyta</taxon>
        <taxon>Spermatophyta</taxon>
        <taxon>Magnoliopsida</taxon>
        <taxon>eudicotyledons</taxon>
        <taxon>Gunneridae</taxon>
        <taxon>Pentapetalae</taxon>
        <taxon>rosids</taxon>
        <taxon>malvids</taxon>
        <taxon>Brassicales</taxon>
        <taxon>Brassicaceae</taxon>
        <taxon>Camelineae</taxon>
        <taxon>Arabidopsis</taxon>
    </lineage>
</organism>
<evidence type="ECO:0000313" key="2">
    <source>
        <dbReference type="Proteomes" id="UP000426265"/>
    </source>
</evidence>
<name>A0A654G5K1_ARATH</name>
<proteinExistence type="predicted"/>
<accession>A0A654G5K1</accession>
<evidence type="ECO:0000313" key="1">
    <source>
        <dbReference type="EMBL" id="VYS68435.1"/>
    </source>
</evidence>
<dbReference type="ExpressionAtlas" id="A0A654G5K1">
    <property type="expression patterns" value="baseline and differential"/>
</dbReference>
<reference evidence="1 2" key="1">
    <citation type="submission" date="2019-11" db="EMBL/GenBank/DDBJ databases">
        <authorList>
            <person name="Jiao W.-B."/>
            <person name="Schneeberger K."/>
        </authorList>
    </citation>
    <scope>NUCLEOTIDE SEQUENCE [LARGE SCALE GENOMIC DNA]</scope>
    <source>
        <strain evidence="2">cv. An-1</strain>
    </source>
</reference>
<dbReference type="EMBL" id="CACRSJ010000110">
    <property type="protein sequence ID" value="VYS68435.1"/>
    <property type="molecule type" value="Genomic_DNA"/>
</dbReference>